<protein>
    <submittedName>
        <fullName evidence="2">Putative signal transducing protein</fullName>
    </submittedName>
</protein>
<dbReference type="InterPro" id="IPR011322">
    <property type="entry name" value="N-reg_PII-like_a/b"/>
</dbReference>
<name>A0A4R7PYN9_9FLAO</name>
<keyword evidence="3" id="KW-1185">Reference proteome</keyword>
<gene>
    <name evidence="2" type="ORF">BXY82_2164</name>
</gene>
<dbReference type="InterPro" id="IPR018551">
    <property type="entry name" value="DUF2007"/>
</dbReference>
<reference evidence="2 3" key="1">
    <citation type="submission" date="2019-03" db="EMBL/GenBank/DDBJ databases">
        <title>Genomic Encyclopedia of Archaeal and Bacterial Type Strains, Phase II (KMG-II): from individual species to whole genera.</title>
        <authorList>
            <person name="Goeker M."/>
        </authorList>
    </citation>
    <scope>NUCLEOTIDE SEQUENCE [LARGE SCALE GENOMIC DNA]</scope>
    <source>
        <strain evidence="2 3">DSM 28135</strain>
    </source>
</reference>
<dbReference type="RefSeq" id="WP_133758161.1">
    <property type="nucleotide sequence ID" value="NZ_SOBW01000008.1"/>
</dbReference>
<dbReference type="EMBL" id="SOBW01000008">
    <property type="protein sequence ID" value="TDU40124.1"/>
    <property type="molecule type" value="Genomic_DNA"/>
</dbReference>
<evidence type="ECO:0000313" key="3">
    <source>
        <dbReference type="Proteomes" id="UP000294689"/>
    </source>
</evidence>
<evidence type="ECO:0000259" key="1">
    <source>
        <dbReference type="Pfam" id="PF09413"/>
    </source>
</evidence>
<dbReference type="Pfam" id="PF09413">
    <property type="entry name" value="DUF2007"/>
    <property type="match status" value="1"/>
</dbReference>
<proteinExistence type="predicted"/>
<comment type="caution">
    <text evidence="2">The sequence shown here is derived from an EMBL/GenBank/DDBJ whole genome shotgun (WGS) entry which is preliminary data.</text>
</comment>
<dbReference type="Proteomes" id="UP000294689">
    <property type="component" value="Unassembled WGS sequence"/>
</dbReference>
<organism evidence="2 3">
    <name type="scientific">Gelidibacter sediminis</name>
    <dbReference type="NCBI Taxonomy" id="1608710"/>
    <lineage>
        <taxon>Bacteria</taxon>
        <taxon>Pseudomonadati</taxon>
        <taxon>Bacteroidota</taxon>
        <taxon>Flavobacteriia</taxon>
        <taxon>Flavobacteriales</taxon>
        <taxon>Flavobacteriaceae</taxon>
        <taxon>Gelidibacter</taxon>
    </lineage>
</organism>
<accession>A0A4R7PYN9</accession>
<dbReference type="AlphaFoldDB" id="A0A4R7PYN9"/>
<dbReference type="OrthoDB" id="1453578at2"/>
<sequence>MSDVKIYSGSSQVRIMEIKNILENEAIAYQELNKSDSSYPGIYGDIEIYVSHADADKAKQIIASNKS</sequence>
<feature type="domain" description="DUF2007" evidence="1">
    <location>
        <begin position="5"/>
        <end position="64"/>
    </location>
</feature>
<dbReference type="SUPFAM" id="SSF54913">
    <property type="entry name" value="GlnB-like"/>
    <property type="match status" value="1"/>
</dbReference>
<evidence type="ECO:0000313" key="2">
    <source>
        <dbReference type="EMBL" id="TDU40124.1"/>
    </source>
</evidence>